<dbReference type="InterPro" id="IPR057520">
    <property type="entry name" value="GRHL1/CP2_C"/>
</dbReference>
<name>A0A9W9F859_9EURO</name>
<dbReference type="Proteomes" id="UP001141434">
    <property type="component" value="Unassembled WGS sequence"/>
</dbReference>
<evidence type="ECO:0000256" key="2">
    <source>
        <dbReference type="ARBA" id="ARBA00023015"/>
    </source>
</evidence>
<dbReference type="AlphaFoldDB" id="A0A9W9F859"/>
<reference evidence="9" key="2">
    <citation type="journal article" date="2023" name="IMA Fungus">
        <title>Comparative genomic study of the Penicillium genus elucidates a diverse pangenome and 15 lateral gene transfer events.</title>
        <authorList>
            <person name="Petersen C."/>
            <person name="Sorensen T."/>
            <person name="Nielsen M.R."/>
            <person name="Sondergaard T.E."/>
            <person name="Sorensen J.L."/>
            <person name="Fitzpatrick D.A."/>
            <person name="Frisvad J.C."/>
            <person name="Nielsen K.L."/>
        </authorList>
    </citation>
    <scope>NUCLEOTIDE SEQUENCE</scope>
    <source>
        <strain evidence="9">IBT 34128</strain>
    </source>
</reference>
<feature type="compositionally biased region" description="Low complexity" evidence="7">
    <location>
        <begin position="563"/>
        <end position="578"/>
    </location>
</feature>
<evidence type="ECO:0000256" key="6">
    <source>
        <dbReference type="SAM" id="Coils"/>
    </source>
</evidence>
<proteinExistence type="predicted"/>
<evidence type="ECO:0000256" key="7">
    <source>
        <dbReference type="SAM" id="MobiDB-lite"/>
    </source>
</evidence>
<dbReference type="RefSeq" id="XP_056510918.1">
    <property type="nucleotide sequence ID" value="XM_056655305.1"/>
</dbReference>
<feature type="region of interest" description="Disordered" evidence="7">
    <location>
        <begin position="517"/>
        <end position="595"/>
    </location>
</feature>
<feature type="region of interest" description="Disordered" evidence="7">
    <location>
        <begin position="451"/>
        <end position="491"/>
    </location>
</feature>
<reference evidence="9" key="1">
    <citation type="submission" date="2022-11" db="EMBL/GenBank/DDBJ databases">
        <authorList>
            <person name="Petersen C."/>
        </authorList>
    </citation>
    <scope>NUCLEOTIDE SEQUENCE</scope>
    <source>
        <strain evidence="9">IBT 34128</strain>
    </source>
</reference>
<comment type="caution">
    <text evidence="9">The sequence shown here is derived from an EMBL/GenBank/DDBJ whole genome shotgun (WGS) entry which is preliminary data.</text>
</comment>
<keyword evidence="5" id="KW-0539">Nucleus</keyword>
<dbReference type="PROSITE" id="PS51968">
    <property type="entry name" value="GRH_CP2_DB"/>
    <property type="match status" value="1"/>
</dbReference>
<evidence type="ECO:0000313" key="10">
    <source>
        <dbReference type="Proteomes" id="UP001141434"/>
    </source>
</evidence>
<keyword evidence="3" id="KW-0238">DNA-binding</keyword>
<protein>
    <recommendedName>
        <fullName evidence="8">Grh/CP2 DB domain-containing protein</fullName>
    </recommendedName>
</protein>
<organism evidence="9 10">
    <name type="scientific">Penicillium alfredii</name>
    <dbReference type="NCBI Taxonomy" id="1506179"/>
    <lineage>
        <taxon>Eukaryota</taxon>
        <taxon>Fungi</taxon>
        <taxon>Dikarya</taxon>
        <taxon>Ascomycota</taxon>
        <taxon>Pezizomycotina</taxon>
        <taxon>Eurotiomycetes</taxon>
        <taxon>Eurotiomycetidae</taxon>
        <taxon>Eurotiales</taxon>
        <taxon>Aspergillaceae</taxon>
        <taxon>Penicillium</taxon>
    </lineage>
</organism>
<dbReference type="Pfam" id="PF25416">
    <property type="entry name" value="GRHL1_C"/>
    <property type="match status" value="1"/>
</dbReference>
<dbReference type="PANTHER" id="PTHR11037">
    <property type="entry name" value="TRANSCRIPTION FACTOR CP2"/>
    <property type="match status" value="1"/>
</dbReference>
<keyword evidence="4" id="KW-0804">Transcription</keyword>
<keyword evidence="6" id="KW-0175">Coiled coil</keyword>
<evidence type="ECO:0000313" key="9">
    <source>
        <dbReference type="EMBL" id="KAJ5095367.1"/>
    </source>
</evidence>
<dbReference type="EMBL" id="JAPMSZ010000007">
    <property type="protein sequence ID" value="KAJ5095367.1"/>
    <property type="molecule type" value="Genomic_DNA"/>
</dbReference>
<keyword evidence="2" id="KW-0805">Transcription regulation</keyword>
<dbReference type="GO" id="GO:0000978">
    <property type="term" value="F:RNA polymerase II cis-regulatory region sequence-specific DNA binding"/>
    <property type="evidence" value="ECO:0007669"/>
    <property type="project" value="TreeGrafter"/>
</dbReference>
<evidence type="ECO:0000256" key="3">
    <source>
        <dbReference type="ARBA" id="ARBA00023125"/>
    </source>
</evidence>
<comment type="subcellular location">
    <subcellularLocation>
        <location evidence="1">Nucleus</location>
    </subcellularLocation>
</comment>
<feature type="domain" description="Grh/CP2 DB" evidence="8">
    <location>
        <begin position="225"/>
        <end position="479"/>
    </location>
</feature>
<dbReference type="InterPro" id="IPR007604">
    <property type="entry name" value="CP2"/>
</dbReference>
<dbReference type="PANTHER" id="PTHR11037:SF20">
    <property type="entry name" value="PROTEIN GRAINYHEAD"/>
    <property type="match status" value="1"/>
</dbReference>
<feature type="region of interest" description="Disordered" evidence="7">
    <location>
        <begin position="34"/>
        <end position="71"/>
    </location>
</feature>
<dbReference type="Pfam" id="PF04516">
    <property type="entry name" value="CP2"/>
    <property type="match status" value="1"/>
</dbReference>
<evidence type="ECO:0000259" key="8">
    <source>
        <dbReference type="PROSITE" id="PS51968"/>
    </source>
</evidence>
<accession>A0A9W9F859</accession>
<gene>
    <name evidence="9" type="ORF">NUU61_004723</name>
</gene>
<dbReference type="GO" id="GO:0005634">
    <property type="term" value="C:nucleus"/>
    <property type="evidence" value="ECO:0007669"/>
    <property type="project" value="UniProtKB-SubCell"/>
</dbReference>
<sequence length="722" mass="80266">MFRNRNNTQKPDDEFISRFQQTFADIVPRRASEATQHATLNTEGDPMLPSKDNTDSKADANGMRPFNDRTPRNFQELGFSPSWMDPAALPMMSLASQHPGIYTPNSGGMGAIFHNQAGDLHTPTMGLNMITPLSLSNPDHPPQGHDVEQFNPQFLSYQMPAMNPFATQASYAPSAFMQHQDSGYDAMDESMNDSSVNEAQAELNTNMAASTELPISTGMSYARGEKFRYNVLLRAPTAMVKHTKEIPVSYLNKGQAYNLTVTDSTPPIMSAESVRYRSFIRVSFDEEEQRAKPGTCWQLWKEGRGLSEAHHRGGKLVAVEYVDPLQGGGEEYKHRQIQVETASFDGFCVTWTANPVTGTSDCTIPVRFNFLSTDFSHSKGVKGIPVRLCAKTEILSPGDDTGAARESEVCYCKVKLFRDHGAERKLSNDVAHVKKTIEKLKQQIAQAEAGGGFGKRKRGHNASTGIKGTDRMKISKHKRTWSMDSQDGAPEKMSLEDDLQAKLAMMQDMFSSTRTTSVLGLRGDAQDDPDSYPVRLPNDSSSKVKDISRQNTTDSLSMENMILSPSSSNASLHSPVNSNSNQQKRPVTVPKISTDDSNVSTGFIEAVDIDPTYRPPAERPPKPIACFYVRFNGTEEHPQDFYRAVYLSERSVRDMMKKISEKRHIDPARIVRILRINHNGLRIMVDDDVVRELPEGQDMIADISEAHDPEAGGSSMEIKLTY</sequence>
<dbReference type="InterPro" id="IPR040167">
    <property type="entry name" value="TF_CP2-like"/>
</dbReference>
<evidence type="ECO:0000256" key="5">
    <source>
        <dbReference type="ARBA" id="ARBA00023242"/>
    </source>
</evidence>
<dbReference type="GO" id="GO:0001228">
    <property type="term" value="F:DNA-binding transcription activator activity, RNA polymerase II-specific"/>
    <property type="evidence" value="ECO:0007669"/>
    <property type="project" value="TreeGrafter"/>
</dbReference>
<dbReference type="GeneID" id="81394473"/>
<keyword evidence="10" id="KW-1185">Reference proteome</keyword>
<evidence type="ECO:0000256" key="1">
    <source>
        <dbReference type="ARBA" id="ARBA00004123"/>
    </source>
</evidence>
<feature type="compositionally biased region" description="Polar residues" evidence="7">
    <location>
        <begin position="549"/>
        <end position="558"/>
    </location>
</feature>
<dbReference type="OrthoDB" id="7680836at2759"/>
<evidence type="ECO:0000256" key="4">
    <source>
        <dbReference type="ARBA" id="ARBA00023163"/>
    </source>
</evidence>
<feature type="coiled-coil region" evidence="6">
    <location>
        <begin position="423"/>
        <end position="450"/>
    </location>
</feature>